<dbReference type="InterPro" id="IPR002575">
    <property type="entry name" value="Aminoglycoside_PTrfase"/>
</dbReference>
<dbReference type="Gene3D" id="3.90.1200.10">
    <property type="match status" value="1"/>
</dbReference>
<reference evidence="3" key="1">
    <citation type="journal article" date="2019" name="Int. J. Syst. Evol. Microbiol.">
        <title>The Global Catalogue of Microorganisms (GCM) 10K type strain sequencing project: providing services to taxonomists for standard genome sequencing and annotation.</title>
        <authorList>
            <consortium name="The Broad Institute Genomics Platform"/>
            <consortium name="The Broad Institute Genome Sequencing Center for Infectious Disease"/>
            <person name="Wu L."/>
            <person name="Ma J."/>
        </authorList>
    </citation>
    <scope>NUCLEOTIDE SEQUENCE [LARGE SCALE GENOMIC DNA]</scope>
    <source>
        <strain evidence="3">CGMCC 4.7241</strain>
    </source>
</reference>
<keyword evidence="3" id="KW-1185">Reference proteome</keyword>
<evidence type="ECO:0000313" key="2">
    <source>
        <dbReference type="EMBL" id="MFC3760684.1"/>
    </source>
</evidence>
<name>A0ABV7Y7C3_9ACTN</name>
<gene>
    <name evidence="2" type="ORF">ACFOUW_07530</name>
</gene>
<protein>
    <submittedName>
        <fullName evidence="2">Phosphotransferase enzyme family protein</fullName>
    </submittedName>
</protein>
<evidence type="ECO:0000313" key="3">
    <source>
        <dbReference type="Proteomes" id="UP001595699"/>
    </source>
</evidence>
<evidence type="ECO:0000259" key="1">
    <source>
        <dbReference type="Pfam" id="PF01636"/>
    </source>
</evidence>
<dbReference type="Proteomes" id="UP001595699">
    <property type="component" value="Unassembled WGS sequence"/>
</dbReference>
<dbReference type="InterPro" id="IPR011009">
    <property type="entry name" value="Kinase-like_dom_sf"/>
</dbReference>
<dbReference type="RefSeq" id="WP_205116930.1">
    <property type="nucleotide sequence ID" value="NZ_JAFBCM010000001.1"/>
</dbReference>
<dbReference type="Pfam" id="PF01636">
    <property type="entry name" value="APH"/>
    <property type="match status" value="1"/>
</dbReference>
<proteinExistence type="predicted"/>
<comment type="caution">
    <text evidence="2">The sequence shown here is derived from an EMBL/GenBank/DDBJ whole genome shotgun (WGS) entry which is preliminary data.</text>
</comment>
<organism evidence="2 3">
    <name type="scientific">Tenggerimyces flavus</name>
    <dbReference type="NCBI Taxonomy" id="1708749"/>
    <lineage>
        <taxon>Bacteria</taxon>
        <taxon>Bacillati</taxon>
        <taxon>Actinomycetota</taxon>
        <taxon>Actinomycetes</taxon>
        <taxon>Propionibacteriales</taxon>
        <taxon>Nocardioidaceae</taxon>
        <taxon>Tenggerimyces</taxon>
    </lineage>
</organism>
<dbReference type="SUPFAM" id="SSF56112">
    <property type="entry name" value="Protein kinase-like (PK-like)"/>
    <property type="match status" value="1"/>
</dbReference>
<dbReference type="EMBL" id="JBHRZH010000006">
    <property type="protein sequence ID" value="MFC3760684.1"/>
    <property type="molecule type" value="Genomic_DNA"/>
</dbReference>
<feature type="domain" description="Aminoglycoside phosphotransferase" evidence="1">
    <location>
        <begin position="111"/>
        <end position="187"/>
    </location>
</feature>
<accession>A0ABV7Y7C3</accession>
<sequence length="252" mass="28432">MEAEQRLEGGFVNDVVRVGNTVRRSAGYWTPAVHALLDHLEQVGFAASPRVRGIDEQGREILTFLPGETVGWTNWPSHLKTNEGPTKLGRLLRKYHDAVRNFTPPPDAPWRNVVAEGGDLIRHGDFSPFNVTWIGAEPVGVIDWDFAQPGKAIDDVAYLAWYLVPLSPDDRVREYGMRTPLDRRARLEALCDGYGDFTPDEVIEGAIAVIETELDHTRELARRNLHPWRKFAADGSLEAFTREAAWIRDHLT</sequence>